<name>I0K9W2_9BACT</name>
<dbReference type="Pfam" id="PF01835">
    <property type="entry name" value="MG2"/>
    <property type="match status" value="1"/>
</dbReference>
<evidence type="ECO:0000313" key="2">
    <source>
        <dbReference type="EMBL" id="CCH00915.1"/>
    </source>
</evidence>
<sequence>MLHVFLNHRNYLGWLGLCLTIRSVLAQPLPQIQARFDTYRKQHLQEKLYVHTDQSVYLPGETLWFRLFYVDGSAHQPLSVSKVAYIELINTDQRAVLQHTVALGDKGGNGAMALPVSMPSGTYVLRAYTQWMRGTSPDFFFEKVITLVNPFRKPELPLPADTLSWSVQSYPEGGQLVAGLPATVAVQATDLKTGRGAAYRGVVLTQTNDTVARFTTHRFGIGTFRLTPTANTTYRLRLTDVRGRSVVRPITPAVTPEGYTMQVEAGPNEQLQVTVRSNVPGQTNAEVYLLGHTRQVIGVSDRQVLRDGQATFTVPVQQLGEGVSHLTVFTAAGQPVCERLWFRQPSASLTARLTTDKSTYAARTPVALTLATSLPSGTTATADASVAVFQLDSLAPLDPVNLPEYLWLASDLRGAVENPAYYLTQSGPDADLARNNLMLTHGWRRFRWDNVLNPTPSAIPILPESRGLTVRGRVLNARTGQPAADVPAYLSVPGQGSRLYSRRSDAAGYVRYELPQLVGPHELVLQPAQVDSSYRVDLLSPYAEPATASSLPLFDLPPTMRDALTTRSLAMQVQNHYFATTPPLPAADSSTFYGRPDEHYRLDAYTRFQTMEEVFSEYVPGIAVKRLSGGRFALRANNLPGKAFFDEPPLMLIDGVPVFDTDQLMAISPLKFRTIDVMTSRYFLGPLAYSGVLSLNSYKQDLAGYRLDPKAVVLDYDGLQARREFAAPSYSTAAQQASRLPDLRQLLYWNPQVTTQAAGKAGLTFYTSDQAGRYLVVVQALTADGRFTTASHTFTVQDVAH</sequence>
<dbReference type="KEGG" id="fae:FAES_2906"/>
<proteinExistence type="predicted"/>
<dbReference type="EMBL" id="HE796683">
    <property type="protein sequence ID" value="CCH00915.1"/>
    <property type="molecule type" value="Genomic_DNA"/>
</dbReference>
<organism evidence="2 3">
    <name type="scientific">Fibrella aestuarina BUZ 2</name>
    <dbReference type="NCBI Taxonomy" id="1166018"/>
    <lineage>
        <taxon>Bacteria</taxon>
        <taxon>Pseudomonadati</taxon>
        <taxon>Bacteroidota</taxon>
        <taxon>Cytophagia</taxon>
        <taxon>Cytophagales</taxon>
        <taxon>Spirosomataceae</taxon>
        <taxon>Fibrella</taxon>
    </lineage>
</organism>
<accession>I0K9W2</accession>
<evidence type="ECO:0000259" key="1">
    <source>
        <dbReference type="Pfam" id="PF01835"/>
    </source>
</evidence>
<evidence type="ECO:0000313" key="3">
    <source>
        <dbReference type="Proteomes" id="UP000011058"/>
    </source>
</evidence>
<feature type="domain" description="Macroglobulin" evidence="1">
    <location>
        <begin position="47"/>
        <end position="134"/>
    </location>
</feature>
<dbReference type="STRING" id="1166018.FAES_2906"/>
<dbReference type="OrthoDB" id="679547at2"/>
<dbReference type="Proteomes" id="UP000011058">
    <property type="component" value="Chromosome"/>
</dbReference>
<keyword evidence="3" id="KW-1185">Reference proteome</keyword>
<dbReference type="InterPro" id="IPR002890">
    <property type="entry name" value="MG2"/>
</dbReference>
<dbReference type="RefSeq" id="WP_015332014.1">
    <property type="nucleotide sequence ID" value="NC_020054.1"/>
</dbReference>
<dbReference type="AlphaFoldDB" id="I0K9W2"/>
<gene>
    <name evidence="2" type="ORF">FAES_2906</name>
</gene>
<dbReference type="PATRIC" id="fig|1166018.3.peg.4675"/>
<protein>
    <recommendedName>
        <fullName evidence="1">Macroglobulin domain-containing protein</fullName>
    </recommendedName>
</protein>
<dbReference type="Gene3D" id="2.60.40.1930">
    <property type="match status" value="1"/>
</dbReference>
<dbReference type="eggNOG" id="COG2373">
    <property type="taxonomic scope" value="Bacteria"/>
</dbReference>
<dbReference type="HOGENOM" id="CLU_013214_2_0_10"/>
<dbReference type="GO" id="GO:0004866">
    <property type="term" value="F:endopeptidase inhibitor activity"/>
    <property type="evidence" value="ECO:0007669"/>
    <property type="project" value="InterPro"/>
</dbReference>
<reference evidence="2 3" key="1">
    <citation type="journal article" date="2012" name="J. Bacteriol.">
        <title>Genome Sequence of Fibrella aestuarina BUZ 2T, a Filamentous Marine Bacterium.</title>
        <authorList>
            <person name="Filippini M."/>
            <person name="Qi W."/>
            <person name="Blom J."/>
            <person name="Goesmann A."/>
            <person name="Smits T.H."/>
            <person name="Bagheri H.C."/>
        </authorList>
    </citation>
    <scope>NUCLEOTIDE SEQUENCE [LARGE SCALE GENOMIC DNA]</scope>
    <source>
        <strain evidence="3">BUZ 2T</strain>
    </source>
</reference>